<reference evidence="3" key="1">
    <citation type="submission" date="2016-11" db="UniProtKB">
        <authorList>
            <consortium name="WormBaseParasite"/>
        </authorList>
    </citation>
    <scope>IDENTIFICATION</scope>
</reference>
<dbReference type="AlphaFoldDB" id="A0A1I7SHN8"/>
<evidence type="ECO:0000256" key="1">
    <source>
        <dbReference type="SAM" id="SignalP"/>
    </source>
</evidence>
<evidence type="ECO:0000313" key="2">
    <source>
        <dbReference type="Proteomes" id="UP000095284"/>
    </source>
</evidence>
<name>A0A1I7SHN8_BURXY</name>
<sequence>MFPYKLPWIRFSPLILFALLLNSLQASAVPIKYDENTSRNNTMEIEPIESKNTTGKEMEKLELLHNHHHHGHHHVHVHVTLILFALLLNSLQASAVPIKYDENTSRNNTMEIEPIESKNTTGKEMEKLELLHNHHHHGHHHVHVH</sequence>
<dbReference type="Proteomes" id="UP000095284">
    <property type="component" value="Unplaced"/>
</dbReference>
<feature type="signal peptide" evidence="1">
    <location>
        <begin position="1"/>
        <end position="28"/>
    </location>
</feature>
<feature type="chain" id="PRO_5009306139" evidence="1">
    <location>
        <begin position="29"/>
        <end position="145"/>
    </location>
</feature>
<organism evidence="2 3">
    <name type="scientific">Bursaphelenchus xylophilus</name>
    <name type="common">Pinewood nematode worm</name>
    <name type="synonym">Aphelenchoides xylophilus</name>
    <dbReference type="NCBI Taxonomy" id="6326"/>
    <lineage>
        <taxon>Eukaryota</taxon>
        <taxon>Metazoa</taxon>
        <taxon>Ecdysozoa</taxon>
        <taxon>Nematoda</taxon>
        <taxon>Chromadorea</taxon>
        <taxon>Rhabditida</taxon>
        <taxon>Tylenchina</taxon>
        <taxon>Tylenchomorpha</taxon>
        <taxon>Aphelenchoidea</taxon>
        <taxon>Aphelenchoididae</taxon>
        <taxon>Bursaphelenchus</taxon>
    </lineage>
</organism>
<dbReference type="WBParaSite" id="BXY_1255500.1">
    <property type="protein sequence ID" value="BXY_1255500.1"/>
    <property type="gene ID" value="BXY_1255500"/>
</dbReference>
<accession>A0A1I7SHN8</accession>
<proteinExistence type="predicted"/>
<protein>
    <submittedName>
        <fullName evidence="3">Histidine-rich glycoprotein</fullName>
    </submittedName>
</protein>
<keyword evidence="1" id="KW-0732">Signal</keyword>
<evidence type="ECO:0000313" key="3">
    <source>
        <dbReference type="WBParaSite" id="BXY_1255500.1"/>
    </source>
</evidence>